<comment type="subcellular location">
    <subcellularLocation>
        <location evidence="1">Cytoplasm</location>
        <location evidence="1">Cytoskeleton</location>
    </subcellularLocation>
</comment>
<dbReference type="GO" id="GO:0043015">
    <property type="term" value="F:gamma-tubulin binding"/>
    <property type="evidence" value="ECO:0007669"/>
    <property type="project" value="InterPro"/>
</dbReference>
<evidence type="ECO:0000313" key="9">
    <source>
        <dbReference type="EMBL" id="GAA0143958.1"/>
    </source>
</evidence>
<protein>
    <submittedName>
        <fullName evidence="9">Non-motor microtubule binding protein</fullName>
    </submittedName>
</protein>
<dbReference type="InterPro" id="IPR040457">
    <property type="entry name" value="GCP_C"/>
</dbReference>
<organism evidence="9 10">
    <name type="scientific">Lithospermum erythrorhizon</name>
    <name type="common">Purple gromwell</name>
    <name type="synonym">Lithospermum officinale var. erythrorhizon</name>
    <dbReference type="NCBI Taxonomy" id="34254"/>
    <lineage>
        <taxon>Eukaryota</taxon>
        <taxon>Viridiplantae</taxon>
        <taxon>Streptophyta</taxon>
        <taxon>Embryophyta</taxon>
        <taxon>Tracheophyta</taxon>
        <taxon>Spermatophyta</taxon>
        <taxon>Magnoliopsida</taxon>
        <taxon>eudicotyledons</taxon>
        <taxon>Gunneridae</taxon>
        <taxon>Pentapetalae</taxon>
        <taxon>asterids</taxon>
        <taxon>lamiids</taxon>
        <taxon>Boraginales</taxon>
        <taxon>Boraginaceae</taxon>
        <taxon>Boraginoideae</taxon>
        <taxon>Lithospermeae</taxon>
        <taxon>Lithospermum</taxon>
    </lineage>
</organism>
<evidence type="ECO:0000313" key="10">
    <source>
        <dbReference type="Proteomes" id="UP001454036"/>
    </source>
</evidence>
<dbReference type="PANTHER" id="PTHR19302:SF70">
    <property type="entry name" value="GAMMA-TUBULIN COMPLEX COMPONENT 6"/>
    <property type="match status" value="1"/>
</dbReference>
<dbReference type="GO" id="GO:0005874">
    <property type="term" value="C:microtubule"/>
    <property type="evidence" value="ECO:0007669"/>
    <property type="project" value="UniProtKB-KW"/>
</dbReference>
<dbReference type="GO" id="GO:0000922">
    <property type="term" value="C:spindle pole"/>
    <property type="evidence" value="ECO:0007669"/>
    <property type="project" value="InterPro"/>
</dbReference>
<accession>A0AAV3P1U9</accession>
<dbReference type="GO" id="GO:0051321">
    <property type="term" value="P:meiotic cell cycle"/>
    <property type="evidence" value="ECO:0007669"/>
    <property type="project" value="TreeGrafter"/>
</dbReference>
<evidence type="ECO:0000259" key="7">
    <source>
        <dbReference type="Pfam" id="PF04130"/>
    </source>
</evidence>
<evidence type="ECO:0000256" key="5">
    <source>
        <dbReference type="ARBA" id="ARBA00023212"/>
    </source>
</evidence>
<feature type="compositionally biased region" description="Polar residues" evidence="6">
    <location>
        <begin position="553"/>
        <end position="567"/>
    </location>
</feature>
<keyword evidence="10" id="KW-1185">Reference proteome</keyword>
<comment type="caution">
    <text evidence="9">The sequence shown here is derived from an EMBL/GenBank/DDBJ whole genome shotgun (WGS) entry which is preliminary data.</text>
</comment>
<dbReference type="GO" id="GO:0051225">
    <property type="term" value="P:spindle assembly"/>
    <property type="evidence" value="ECO:0007669"/>
    <property type="project" value="TreeGrafter"/>
</dbReference>
<dbReference type="GO" id="GO:0000930">
    <property type="term" value="C:gamma-tubulin complex"/>
    <property type="evidence" value="ECO:0007669"/>
    <property type="project" value="TreeGrafter"/>
</dbReference>
<evidence type="ECO:0000256" key="1">
    <source>
        <dbReference type="ARBA" id="ARBA00004245"/>
    </source>
</evidence>
<dbReference type="AlphaFoldDB" id="A0AAV3P1U9"/>
<name>A0AAV3P1U9_LITER</name>
<evidence type="ECO:0000259" key="8">
    <source>
        <dbReference type="Pfam" id="PF17681"/>
    </source>
</evidence>
<dbReference type="InterPro" id="IPR007259">
    <property type="entry name" value="GCP"/>
</dbReference>
<proteinExistence type="inferred from homology"/>
<dbReference type="InterPro" id="IPR041470">
    <property type="entry name" value="GCP_N"/>
</dbReference>
<dbReference type="Gene3D" id="1.20.120.1900">
    <property type="entry name" value="Gamma-tubulin complex, C-terminal domain"/>
    <property type="match status" value="1"/>
</dbReference>
<sequence>MAVDSKSTFLSKLNLNEEADPRWLPSIPSESGPPPPHHRHDTTSSVSESSLVRLVMNALHGSESALIAIEELFILFSSDSADRTSHKIPSLWSPALSTHALGNLLKSFGHFGCIVFLLRKFVDYFTSSSGIQELRDHHQCDDSDALESRPDKQTLVNQAFAVALGNVLDAYISSLNTLHASVSLRRSFKASHGGFLSSVGHSDITLLEVHLHSMGLRNQIEALGSICNINDIALSFSESPFLNLSVKASLEFNNYPRGGNLLTFLYKQLKVADVVHTSILKYLFLQSLEPYCAFIRSWIFKGHICDPYNEFVVEYIDQTPVHKQGKAGFSTFSLATAKVRDGVAIPCFLEELLIPLFRAGQQLQVLMKLLELYNVLGVCFANREEIIPHLNFFGSPLSFDKRTIETWVVERNGYYQRMLERVEFCLDKFKLKAQQGSPYDIEFAHTKYHKNILDLPDHTVDEALIALSDGADQNLHGNIRTDNSETSSTTEECCYGDDSWDLSESESLVCSNEENESEPMTQNCNGDMALRQTYLSALDFSFQTYYNSLQDSPSANLKTSKSMPSTTIEEKDTPYNDFDPSLKDLGDTFLLRDADEETSTCWYDECSIFGLQQNYARTEGQGSASSFLQNVAQGLQVTSNKLNTNLADVSNWGDSTYIANPFIAKGNSESWHYLDKPCDSSSLLSLLSRKLIKHPNFFSMNPIFLKRYIMDSSSNRGASSGEPFPRYDFTTVKDASKMCVDRLGASTTVPTGPAFLDTSKSDATEYINKPVRVIEKNEATGPVRLEAEAVENLPLADISGGGGWESLLRGFGKVNDLSGGDPKTNSMVAFEIPLDFVIKKCMWEEVSLQYRYVSNLTIKFLQEGFDLQEHLLALRRYHFMEVADWADLFIMSLWNHKHITEADKRIPEIQGVLELSVQRSSCEGDTYKNRLYLYIKGHRMSSLPILSTGIHSFDHLGLGYRVDWPVSIILTPEALNTYSEIFNFLIQVKLAASFLTDSWCSLKKLVQLTKAIRRSNLQKEIVNNISILLETRHQVYHFVLTLQQYVQSQLSHVSWCKLLHSLKTKVKDMMDLESVHYEYLAESLHLCFLSDVTQPISTIIQSMLQCALDFRSCLIGSSSETGLDKEALLNKLSQVDIHKVLLIKSTVVKNVKDLYILYLKSPKHGESGVSRFWDCLNYNEYYSDLITKEVGHHTFSV</sequence>
<dbReference type="PANTHER" id="PTHR19302">
    <property type="entry name" value="GAMMA TUBULIN COMPLEX PROTEIN"/>
    <property type="match status" value="1"/>
</dbReference>
<dbReference type="InterPro" id="IPR042241">
    <property type="entry name" value="GCP_C_sf"/>
</dbReference>
<feature type="domain" description="Gamma tubulin complex component protein N-terminal" evidence="8">
    <location>
        <begin position="55"/>
        <end position="379"/>
    </location>
</feature>
<keyword evidence="3" id="KW-0963">Cytoplasm</keyword>
<evidence type="ECO:0000256" key="3">
    <source>
        <dbReference type="ARBA" id="ARBA00022490"/>
    </source>
</evidence>
<keyword evidence="4" id="KW-0493">Microtubule</keyword>
<dbReference type="FunFam" id="1.20.120.1900:FF:000018">
    <property type="entry name" value="Gamma-tubulin complex component 6 isoform A"/>
    <property type="match status" value="1"/>
</dbReference>
<dbReference type="Proteomes" id="UP001454036">
    <property type="component" value="Unassembled WGS sequence"/>
</dbReference>
<dbReference type="EMBL" id="BAABME010000583">
    <property type="protein sequence ID" value="GAA0143958.1"/>
    <property type="molecule type" value="Genomic_DNA"/>
</dbReference>
<reference evidence="9 10" key="1">
    <citation type="submission" date="2024-01" db="EMBL/GenBank/DDBJ databases">
        <title>The complete chloroplast genome sequence of Lithospermum erythrorhizon: insights into the phylogenetic relationship among Boraginaceae species and the maternal lineages of purple gromwells.</title>
        <authorList>
            <person name="Okada T."/>
            <person name="Watanabe K."/>
        </authorList>
    </citation>
    <scope>NUCLEOTIDE SEQUENCE [LARGE SCALE GENOMIC DNA]</scope>
</reference>
<dbReference type="GO" id="GO:0031122">
    <property type="term" value="P:cytoplasmic microtubule organization"/>
    <property type="evidence" value="ECO:0007669"/>
    <property type="project" value="TreeGrafter"/>
</dbReference>
<feature type="compositionally biased region" description="Basic and acidic residues" evidence="6">
    <location>
        <begin position="568"/>
        <end position="577"/>
    </location>
</feature>
<evidence type="ECO:0000256" key="6">
    <source>
        <dbReference type="SAM" id="MobiDB-lite"/>
    </source>
</evidence>
<dbReference type="GO" id="GO:0000278">
    <property type="term" value="P:mitotic cell cycle"/>
    <property type="evidence" value="ECO:0007669"/>
    <property type="project" value="TreeGrafter"/>
</dbReference>
<gene>
    <name evidence="9" type="ORF">LIER_04521</name>
</gene>
<dbReference type="Pfam" id="PF04130">
    <property type="entry name" value="GCP_C_terminal"/>
    <property type="match status" value="1"/>
</dbReference>
<dbReference type="GO" id="GO:0051011">
    <property type="term" value="F:microtubule minus-end binding"/>
    <property type="evidence" value="ECO:0007669"/>
    <property type="project" value="TreeGrafter"/>
</dbReference>
<dbReference type="GO" id="GO:0007020">
    <property type="term" value="P:microtubule nucleation"/>
    <property type="evidence" value="ECO:0007669"/>
    <property type="project" value="InterPro"/>
</dbReference>
<feature type="region of interest" description="Disordered" evidence="6">
    <location>
        <begin position="553"/>
        <end position="577"/>
    </location>
</feature>
<evidence type="ECO:0000256" key="4">
    <source>
        <dbReference type="ARBA" id="ARBA00022701"/>
    </source>
</evidence>
<keyword evidence="5" id="KW-0206">Cytoskeleton</keyword>
<dbReference type="Pfam" id="PF17681">
    <property type="entry name" value="GCP_N_terminal"/>
    <property type="match status" value="1"/>
</dbReference>
<comment type="similarity">
    <text evidence="2">Belongs to the TUBGCP family.</text>
</comment>
<evidence type="ECO:0000256" key="2">
    <source>
        <dbReference type="ARBA" id="ARBA00010337"/>
    </source>
</evidence>
<feature type="region of interest" description="Disordered" evidence="6">
    <location>
        <begin position="21"/>
        <end position="44"/>
    </location>
</feature>
<feature type="domain" description="Gamma tubulin complex component C-terminal" evidence="7">
    <location>
        <begin position="867"/>
        <end position="1182"/>
    </location>
</feature>